<feature type="coiled-coil region" evidence="1">
    <location>
        <begin position="32"/>
        <end position="136"/>
    </location>
</feature>
<name>A0A067SUH4_GALM3</name>
<dbReference type="EMBL" id="KL142397">
    <property type="protein sequence ID" value="KDR70413.1"/>
    <property type="molecule type" value="Genomic_DNA"/>
</dbReference>
<dbReference type="OrthoDB" id="3052721at2759"/>
<evidence type="ECO:0000256" key="1">
    <source>
        <dbReference type="SAM" id="Coils"/>
    </source>
</evidence>
<gene>
    <name evidence="3" type="ORF">GALMADRAFT_214509</name>
</gene>
<sequence>MPPKKKTAAQMQQLQNARSNSPAIRTDFEAGLARCQNELTRAMSEIETLKSGLDDAEDKCARLEGLQAQSVEKIRDLKAEVLMAKERQKDTYRELRNERRTRQYAVKRKNTLDEKITELKTEQHKKLKELKVLEKEKNLATEQVAMVIKANQHLQDEISITLQRCDHQLELSHEQLKQTRSKLKGSKGEIYNLKRRVVRAAETKENAVKRAKVKVLKESTTLYLLKKGVYSDEIRNLVRILVEASVSNENVMGVIEAVLAAAGITAVG</sequence>
<keyword evidence="1" id="KW-0175">Coiled coil</keyword>
<dbReference type="HOGENOM" id="CLU_1038462_0_0_1"/>
<evidence type="ECO:0000313" key="4">
    <source>
        <dbReference type="Proteomes" id="UP000027222"/>
    </source>
</evidence>
<keyword evidence="4" id="KW-1185">Reference proteome</keyword>
<evidence type="ECO:0000313" key="3">
    <source>
        <dbReference type="EMBL" id="KDR70413.1"/>
    </source>
</evidence>
<organism evidence="3 4">
    <name type="scientific">Galerina marginata (strain CBS 339.88)</name>
    <dbReference type="NCBI Taxonomy" id="685588"/>
    <lineage>
        <taxon>Eukaryota</taxon>
        <taxon>Fungi</taxon>
        <taxon>Dikarya</taxon>
        <taxon>Basidiomycota</taxon>
        <taxon>Agaricomycotina</taxon>
        <taxon>Agaricomycetes</taxon>
        <taxon>Agaricomycetidae</taxon>
        <taxon>Agaricales</taxon>
        <taxon>Agaricineae</taxon>
        <taxon>Strophariaceae</taxon>
        <taxon>Galerina</taxon>
    </lineage>
</organism>
<dbReference type="AlphaFoldDB" id="A0A067SUH4"/>
<protein>
    <submittedName>
        <fullName evidence="3">Uncharacterized protein</fullName>
    </submittedName>
</protein>
<evidence type="ECO:0000256" key="2">
    <source>
        <dbReference type="SAM" id="MobiDB-lite"/>
    </source>
</evidence>
<reference evidence="4" key="1">
    <citation type="journal article" date="2014" name="Proc. Natl. Acad. Sci. U.S.A.">
        <title>Extensive sampling of basidiomycete genomes demonstrates inadequacy of the white-rot/brown-rot paradigm for wood decay fungi.</title>
        <authorList>
            <person name="Riley R."/>
            <person name="Salamov A.A."/>
            <person name="Brown D.W."/>
            <person name="Nagy L.G."/>
            <person name="Floudas D."/>
            <person name="Held B.W."/>
            <person name="Levasseur A."/>
            <person name="Lombard V."/>
            <person name="Morin E."/>
            <person name="Otillar R."/>
            <person name="Lindquist E.A."/>
            <person name="Sun H."/>
            <person name="LaButti K.M."/>
            <person name="Schmutz J."/>
            <person name="Jabbour D."/>
            <person name="Luo H."/>
            <person name="Baker S.E."/>
            <person name="Pisabarro A.G."/>
            <person name="Walton J.D."/>
            <person name="Blanchette R.A."/>
            <person name="Henrissat B."/>
            <person name="Martin F."/>
            <person name="Cullen D."/>
            <person name="Hibbett D.S."/>
            <person name="Grigoriev I.V."/>
        </authorList>
    </citation>
    <scope>NUCLEOTIDE SEQUENCE [LARGE SCALE GENOMIC DNA]</scope>
    <source>
        <strain evidence="4">CBS 339.88</strain>
    </source>
</reference>
<accession>A0A067SUH4</accession>
<proteinExistence type="predicted"/>
<feature type="region of interest" description="Disordered" evidence="2">
    <location>
        <begin position="1"/>
        <end position="23"/>
    </location>
</feature>
<dbReference type="STRING" id="685588.A0A067SUH4"/>
<dbReference type="Proteomes" id="UP000027222">
    <property type="component" value="Unassembled WGS sequence"/>
</dbReference>
<feature type="compositionally biased region" description="Polar residues" evidence="2">
    <location>
        <begin position="9"/>
        <end position="23"/>
    </location>
</feature>